<dbReference type="InterPro" id="IPR001845">
    <property type="entry name" value="HTH_ArsR_DNA-bd_dom"/>
</dbReference>
<dbReference type="Pfam" id="PF01022">
    <property type="entry name" value="HTH_5"/>
    <property type="match status" value="1"/>
</dbReference>
<dbReference type="CDD" id="cd00090">
    <property type="entry name" value="HTH_ARSR"/>
    <property type="match status" value="1"/>
</dbReference>
<dbReference type="InterPro" id="IPR036388">
    <property type="entry name" value="WH-like_DNA-bd_sf"/>
</dbReference>
<dbReference type="SUPFAM" id="SSF46785">
    <property type="entry name" value="Winged helix' DNA-binding domain"/>
    <property type="match status" value="1"/>
</dbReference>
<gene>
    <name evidence="2" type="ORF">A7L45_18040</name>
</gene>
<dbReference type="AlphaFoldDB" id="A0A1J0GLR4"/>
<dbReference type="GO" id="GO:0003700">
    <property type="term" value="F:DNA-binding transcription factor activity"/>
    <property type="evidence" value="ECO:0007669"/>
    <property type="project" value="InterPro"/>
</dbReference>
<dbReference type="OrthoDB" id="9781958at2"/>
<dbReference type="InterPro" id="IPR036390">
    <property type="entry name" value="WH_DNA-bd_sf"/>
</dbReference>
<evidence type="ECO:0000313" key="3">
    <source>
        <dbReference type="Proteomes" id="UP000182569"/>
    </source>
</evidence>
<organism evidence="2 3">
    <name type="scientific">Clostridium estertheticum subsp. estertheticum</name>
    <dbReference type="NCBI Taxonomy" id="1552"/>
    <lineage>
        <taxon>Bacteria</taxon>
        <taxon>Bacillati</taxon>
        <taxon>Bacillota</taxon>
        <taxon>Clostridia</taxon>
        <taxon>Eubacteriales</taxon>
        <taxon>Clostridiaceae</taxon>
        <taxon>Clostridium</taxon>
    </lineage>
</organism>
<evidence type="ECO:0000313" key="2">
    <source>
        <dbReference type="EMBL" id="APC41830.1"/>
    </source>
</evidence>
<reference evidence="3" key="1">
    <citation type="journal article" date="2016" name="Front. Microbiol.">
        <title>Complete Genome Sequence of Clostridium estertheticum DSM 8809, a Microbe Identified in Spoiled Vacuum Packed Beef.</title>
        <authorList>
            <person name="Yu Z."/>
            <person name="Gunn L."/>
            <person name="Brennan E."/>
            <person name="Reid R."/>
            <person name="Wall P.G."/>
            <person name="Gaora O.P."/>
            <person name="Hurley D."/>
            <person name="Bolton D."/>
            <person name="Fanning S."/>
        </authorList>
    </citation>
    <scope>NUCLEOTIDE SEQUENCE [LARGE SCALE GENOMIC DNA]</scope>
    <source>
        <strain evidence="3">DSM 8809</strain>
    </source>
</reference>
<dbReference type="InterPro" id="IPR011991">
    <property type="entry name" value="ArsR-like_HTH"/>
</dbReference>
<dbReference type="Gene3D" id="1.10.10.10">
    <property type="entry name" value="Winged helix-like DNA-binding domain superfamily/Winged helix DNA-binding domain"/>
    <property type="match status" value="1"/>
</dbReference>
<dbReference type="STRING" id="1552.A7L45_18040"/>
<dbReference type="PANTHER" id="PTHR38600:SF1">
    <property type="entry name" value="TRANSCRIPTIONAL REGULATORY PROTEIN"/>
    <property type="match status" value="1"/>
</dbReference>
<protein>
    <submittedName>
        <fullName evidence="2">Transcriptional regulator</fullName>
    </submittedName>
</protein>
<dbReference type="KEGG" id="ceu:A7L45_18040"/>
<dbReference type="RefSeq" id="WP_071614121.1">
    <property type="nucleotide sequence ID" value="NZ_CP015756.1"/>
</dbReference>
<dbReference type="PROSITE" id="PS50987">
    <property type="entry name" value="HTH_ARSR_2"/>
    <property type="match status" value="1"/>
</dbReference>
<dbReference type="SMART" id="SM00418">
    <property type="entry name" value="HTH_ARSR"/>
    <property type="match status" value="1"/>
</dbReference>
<name>A0A1J0GLR4_9CLOT</name>
<dbReference type="InterPro" id="IPR016943">
    <property type="entry name" value="UCP030050_HTH"/>
</dbReference>
<feature type="domain" description="HTH arsR-type" evidence="1">
    <location>
        <begin position="2"/>
        <end position="102"/>
    </location>
</feature>
<dbReference type="Proteomes" id="UP000182569">
    <property type="component" value="Chromosome"/>
</dbReference>
<dbReference type="PANTHER" id="PTHR38600">
    <property type="entry name" value="TRANSCRIPTIONAL REGULATORY PROTEIN"/>
    <property type="match status" value="1"/>
</dbReference>
<dbReference type="EMBL" id="CP015756">
    <property type="protein sequence ID" value="APC41830.1"/>
    <property type="molecule type" value="Genomic_DNA"/>
</dbReference>
<proteinExistence type="predicted"/>
<keyword evidence="3" id="KW-1185">Reference proteome</keyword>
<evidence type="ECO:0000259" key="1">
    <source>
        <dbReference type="PROSITE" id="PS50987"/>
    </source>
</evidence>
<sequence length="311" mass="35369">MIHIKNLEDSLPIFKALSSDVRIQILNLLSEYKQLNMNDIAKKLKLSNGAITMHIRKLEECGIIKINILTAKHGIQKICYLHEDKFIIDIGKQDMDNSYELEIGIGQYSFYEIQPTCGIATKDSLIGEVDNPSYFADPDRINADILWFSKGAIEYRIPNYLKPSQVFSEIQISMEISSEAPGNCSLWPSDIYFNLNDIYLGSWTSPGDYADTKGILTPTWWFSNWNQYGLLKLLSINKFGTFIDGLKISDTDLNDINLNYKSDLSFKLSIPEDAKNKGGLTLFGKNFGNYNQGINIRVVYEQNLIDETITK</sequence>
<dbReference type="PIRSF" id="PIRSF030050">
    <property type="entry name" value="UCP030050_HTH"/>
    <property type="match status" value="1"/>
</dbReference>
<accession>A0A1J0GLR4</accession>